<accession>A0ABV3WEW6</accession>
<sequence>MNIATGRFAAAVMITACLSGASGLACAQTGGNRAGNGGLSAAPSSGNAAGGAGAIGSTLSPTPGLATPGGALGSGPAGGTGAGTGLGLGASRVPNSMRANGTSLNQNPDPRVPNLSGRSAVPR</sequence>
<evidence type="ECO:0000313" key="4">
    <source>
        <dbReference type="Proteomes" id="UP001558535"/>
    </source>
</evidence>
<dbReference type="RefSeq" id="WP_310108910.1">
    <property type="nucleotide sequence ID" value="NZ_CP168530.1"/>
</dbReference>
<proteinExistence type="predicted"/>
<keyword evidence="2" id="KW-0732">Signal</keyword>
<feature type="region of interest" description="Disordered" evidence="1">
    <location>
        <begin position="32"/>
        <end position="123"/>
    </location>
</feature>
<feature type="signal peptide" evidence="2">
    <location>
        <begin position="1"/>
        <end position="27"/>
    </location>
</feature>
<evidence type="ECO:0000256" key="1">
    <source>
        <dbReference type="SAM" id="MobiDB-lite"/>
    </source>
</evidence>
<gene>
    <name evidence="3" type="ORF">AB3X84_17420</name>
</gene>
<feature type="compositionally biased region" description="Gly residues" evidence="1">
    <location>
        <begin position="70"/>
        <end position="88"/>
    </location>
</feature>
<dbReference type="Proteomes" id="UP001558535">
    <property type="component" value="Unassembled WGS sequence"/>
</dbReference>
<feature type="compositionally biased region" description="Low complexity" evidence="1">
    <location>
        <begin position="55"/>
        <end position="69"/>
    </location>
</feature>
<name>A0ABV3WEW6_9BURK</name>
<feature type="chain" id="PRO_5047026491" description="Lipoprotein" evidence="2">
    <location>
        <begin position="28"/>
        <end position="123"/>
    </location>
</feature>
<reference evidence="3 4" key="1">
    <citation type="submission" date="2024-07" db="EMBL/GenBank/DDBJ databases">
        <title>A survey of Mimosa microsymbionts across Brazilian biomes reveals a high diversity of Paraburkholderia nodulating endemic species, but also that Cupriavidus is common as a symbiont of widespread species.</title>
        <authorList>
            <person name="Rouws L."/>
            <person name="Barauna A."/>
            <person name="Beukes C."/>
            <person name="Rouws J.R.C."/>
            <person name="De Faria S.M."/>
            <person name="Gross E."/>
            <person name="Bueno Dos Reis Junior F."/>
            <person name="Simon M.F."/>
            <person name="Maluk M."/>
            <person name="Odee D.W."/>
            <person name="Kenicer G."/>
            <person name="Young J.P.W."/>
            <person name="Reis V.M."/>
            <person name="Zilli J."/>
            <person name="James E.K."/>
        </authorList>
    </citation>
    <scope>NUCLEOTIDE SEQUENCE [LARGE SCALE GENOMIC DNA]</scope>
    <source>
        <strain evidence="3 4">BR14375</strain>
    </source>
</reference>
<comment type="caution">
    <text evidence="3">The sequence shown here is derived from an EMBL/GenBank/DDBJ whole genome shotgun (WGS) entry which is preliminary data.</text>
</comment>
<evidence type="ECO:0000256" key="2">
    <source>
        <dbReference type="SAM" id="SignalP"/>
    </source>
</evidence>
<feature type="compositionally biased region" description="Polar residues" evidence="1">
    <location>
        <begin position="93"/>
        <end position="108"/>
    </location>
</feature>
<dbReference type="PROSITE" id="PS51257">
    <property type="entry name" value="PROKAR_LIPOPROTEIN"/>
    <property type="match status" value="1"/>
</dbReference>
<evidence type="ECO:0008006" key="5">
    <source>
        <dbReference type="Google" id="ProtNLM"/>
    </source>
</evidence>
<keyword evidence="4" id="KW-1185">Reference proteome</keyword>
<evidence type="ECO:0000313" key="3">
    <source>
        <dbReference type="EMBL" id="MEX3751773.1"/>
    </source>
</evidence>
<protein>
    <recommendedName>
        <fullName evidence="5">Lipoprotein</fullName>
    </recommendedName>
</protein>
<dbReference type="EMBL" id="JBFPKE010000005">
    <property type="protein sequence ID" value="MEX3751773.1"/>
    <property type="molecule type" value="Genomic_DNA"/>
</dbReference>
<organism evidence="3 4">
    <name type="scientific">Paraburkholderia phenoliruptrix</name>
    <dbReference type="NCBI Taxonomy" id="252970"/>
    <lineage>
        <taxon>Bacteria</taxon>
        <taxon>Pseudomonadati</taxon>
        <taxon>Pseudomonadota</taxon>
        <taxon>Betaproteobacteria</taxon>
        <taxon>Burkholderiales</taxon>
        <taxon>Burkholderiaceae</taxon>
        <taxon>Paraburkholderia</taxon>
    </lineage>
</organism>